<keyword evidence="3" id="KW-1185">Reference proteome</keyword>
<evidence type="ECO:0000313" key="2">
    <source>
        <dbReference type="EMBL" id="MFC3961517.1"/>
    </source>
</evidence>
<dbReference type="EMBL" id="JBHSAX010000005">
    <property type="protein sequence ID" value="MFC3961517.1"/>
    <property type="molecule type" value="Genomic_DNA"/>
</dbReference>
<dbReference type="Pfam" id="PF00561">
    <property type="entry name" value="Abhydrolase_1"/>
    <property type="match status" value="1"/>
</dbReference>
<accession>A0ABV8DPE7</accession>
<dbReference type="InterPro" id="IPR029058">
    <property type="entry name" value="AB_hydrolase_fold"/>
</dbReference>
<gene>
    <name evidence="2" type="ORF">ACFO0B_05885</name>
</gene>
<protein>
    <submittedName>
        <fullName evidence="2">Alpha/beta fold hydrolase</fullName>
    </submittedName>
</protein>
<evidence type="ECO:0000259" key="1">
    <source>
        <dbReference type="Pfam" id="PF00561"/>
    </source>
</evidence>
<dbReference type="PRINTS" id="PR00412">
    <property type="entry name" value="EPOXHYDRLASE"/>
</dbReference>
<dbReference type="PANTHER" id="PTHR46438:SF11">
    <property type="entry name" value="LIPASE-RELATED"/>
    <property type="match status" value="1"/>
</dbReference>
<feature type="domain" description="AB hydrolase-1" evidence="1">
    <location>
        <begin position="33"/>
        <end position="276"/>
    </location>
</feature>
<evidence type="ECO:0000313" key="3">
    <source>
        <dbReference type="Proteomes" id="UP001595696"/>
    </source>
</evidence>
<organism evidence="2 3">
    <name type="scientific">Nocardia jiangsuensis</name>
    <dbReference type="NCBI Taxonomy" id="1691563"/>
    <lineage>
        <taxon>Bacteria</taxon>
        <taxon>Bacillati</taxon>
        <taxon>Actinomycetota</taxon>
        <taxon>Actinomycetes</taxon>
        <taxon>Mycobacteriales</taxon>
        <taxon>Nocardiaceae</taxon>
        <taxon>Nocardia</taxon>
    </lineage>
</organism>
<name>A0ABV8DPE7_9NOCA</name>
<dbReference type="PRINTS" id="PR00111">
    <property type="entry name" value="ABHYDROLASE"/>
</dbReference>
<sequence length="292" mass="32108">MSFWTSTLGAEVRYHQAGPWRTRALEAGEAGEHVIMVGGLTGHVEGFVHNVVPLAERGLRVHAIDALGHGFTDKPLDVTYHAPVFTEHLLRFLDALEIERAHVVGQSLGGWIALHTAKTHPDRIGKIVFATGAGILLDDEAARRESAEVHSRVQNVTRKAVDAPTRESVRARLEWLMADPATVTEELVDARYRIYTLPDSRAAMPKLVAEQPSEENRAYLLNQADLAAIEHEVLVVWTDKNPTTRAAVGQRASEILPNGSFATISDAGHWPMFEQPEQFNKIAGDFLAGPRG</sequence>
<dbReference type="GO" id="GO:0016787">
    <property type="term" value="F:hydrolase activity"/>
    <property type="evidence" value="ECO:0007669"/>
    <property type="project" value="UniProtKB-KW"/>
</dbReference>
<keyword evidence="2" id="KW-0378">Hydrolase</keyword>
<dbReference type="Proteomes" id="UP001595696">
    <property type="component" value="Unassembled WGS sequence"/>
</dbReference>
<comment type="caution">
    <text evidence="2">The sequence shown here is derived from an EMBL/GenBank/DDBJ whole genome shotgun (WGS) entry which is preliminary data.</text>
</comment>
<dbReference type="InterPro" id="IPR000073">
    <property type="entry name" value="AB_hydrolase_1"/>
</dbReference>
<dbReference type="InterPro" id="IPR000639">
    <property type="entry name" value="Epox_hydrolase-like"/>
</dbReference>
<dbReference type="PANTHER" id="PTHR46438">
    <property type="entry name" value="ALPHA/BETA-HYDROLASES SUPERFAMILY PROTEIN"/>
    <property type="match status" value="1"/>
</dbReference>
<dbReference type="Gene3D" id="3.40.50.1820">
    <property type="entry name" value="alpha/beta hydrolase"/>
    <property type="match status" value="1"/>
</dbReference>
<dbReference type="SUPFAM" id="SSF53474">
    <property type="entry name" value="alpha/beta-Hydrolases"/>
    <property type="match status" value="1"/>
</dbReference>
<reference evidence="3" key="1">
    <citation type="journal article" date="2019" name="Int. J. Syst. Evol. Microbiol.">
        <title>The Global Catalogue of Microorganisms (GCM) 10K type strain sequencing project: providing services to taxonomists for standard genome sequencing and annotation.</title>
        <authorList>
            <consortium name="The Broad Institute Genomics Platform"/>
            <consortium name="The Broad Institute Genome Sequencing Center for Infectious Disease"/>
            <person name="Wu L."/>
            <person name="Ma J."/>
        </authorList>
    </citation>
    <scope>NUCLEOTIDE SEQUENCE [LARGE SCALE GENOMIC DNA]</scope>
    <source>
        <strain evidence="3">CGMCC 4.7330</strain>
    </source>
</reference>
<dbReference type="RefSeq" id="WP_378611267.1">
    <property type="nucleotide sequence ID" value="NZ_JBHSAX010000005.1"/>
</dbReference>
<proteinExistence type="predicted"/>